<dbReference type="PANTHER" id="PTHR48104">
    <property type="entry name" value="METACASPASE-4"/>
    <property type="match status" value="1"/>
</dbReference>
<gene>
    <name evidence="2" type="ORF">C8F04DRAFT_904620</name>
</gene>
<keyword evidence="3" id="KW-1185">Reference proteome</keyword>
<dbReference type="AlphaFoldDB" id="A0AAD6SWX2"/>
<dbReference type="EMBL" id="JARJCM010000053">
    <property type="protein sequence ID" value="KAJ7034937.1"/>
    <property type="molecule type" value="Genomic_DNA"/>
</dbReference>
<evidence type="ECO:0000256" key="1">
    <source>
        <dbReference type="ARBA" id="ARBA00009005"/>
    </source>
</evidence>
<accession>A0AAD6SWX2</accession>
<comment type="similarity">
    <text evidence="1">Belongs to the peptidase C14B family.</text>
</comment>
<dbReference type="PANTHER" id="PTHR48104:SF30">
    <property type="entry name" value="METACASPASE-1"/>
    <property type="match status" value="1"/>
</dbReference>
<evidence type="ECO:0000313" key="2">
    <source>
        <dbReference type="EMBL" id="KAJ7034937.1"/>
    </source>
</evidence>
<dbReference type="Proteomes" id="UP001218188">
    <property type="component" value="Unassembled WGS sequence"/>
</dbReference>
<feature type="non-terminal residue" evidence="2">
    <location>
        <position position="1"/>
    </location>
</feature>
<sequence>TIRLFGLIVGIDSYKQGTIWNLESCVDDAKKVQRWLLKDLKVPKDHVCMLLDKEATKDNIERSFSSHLIQNTKTQRGDAMIVYFSCHGSTVRWAEGPGTEVLCTYDFGQGNVVGLLDRALQTMLLDLSKAKGDNITIILDSCFSPLQSPANIRDRRNTRWTPSDKIVSHDASPGRPTILARDDLRDVGFHRALESYTLLAACPSGEKALEGKEGGRFTSALLETVRETPLHNISCAGMLEHVRSKIGGGQRPFAAGLNVKRPLFDAVPFIPDLRYFQADFADDFKLLRIGLGTVHGVVEGTEFSVHPHNYRGSCNPVMANALVTHVYPTWSFAQAKSSVPPTCWVQIRRWNNRGGFNAGVKAKNSSSLLRR</sequence>
<dbReference type="Gene3D" id="3.40.50.1460">
    <property type="match status" value="1"/>
</dbReference>
<dbReference type="InterPro" id="IPR050452">
    <property type="entry name" value="Metacaspase"/>
</dbReference>
<proteinExistence type="inferred from homology"/>
<organism evidence="2 3">
    <name type="scientific">Mycena alexandri</name>
    <dbReference type="NCBI Taxonomy" id="1745969"/>
    <lineage>
        <taxon>Eukaryota</taxon>
        <taxon>Fungi</taxon>
        <taxon>Dikarya</taxon>
        <taxon>Basidiomycota</taxon>
        <taxon>Agaricomycotina</taxon>
        <taxon>Agaricomycetes</taxon>
        <taxon>Agaricomycetidae</taxon>
        <taxon>Agaricales</taxon>
        <taxon>Marasmiineae</taxon>
        <taxon>Mycenaceae</taxon>
        <taxon>Mycena</taxon>
    </lineage>
</organism>
<reference evidence="2" key="1">
    <citation type="submission" date="2023-03" db="EMBL/GenBank/DDBJ databases">
        <title>Massive genome expansion in bonnet fungi (Mycena s.s.) driven by repeated elements and novel gene families across ecological guilds.</title>
        <authorList>
            <consortium name="Lawrence Berkeley National Laboratory"/>
            <person name="Harder C.B."/>
            <person name="Miyauchi S."/>
            <person name="Viragh M."/>
            <person name="Kuo A."/>
            <person name="Thoen E."/>
            <person name="Andreopoulos B."/>
            <person name="Lu D."/>
            <person name="Skrede I."/>
            <person name="Drula E."/>
            <person name="Henrissat B."/>
            <person name="Morin E."/>
            <person name="Kohler A."/>
            <person name="Barry K."/>
            <person name="LaButti K."/>
            <person name="Morin E."/>
            <person name="Salamov A."/>
            <person name="Lipzen A."/>
            <person name="Mereny Z."/>
            <person name="Hegedus B."/>
            <person name="Baldrian P."/>
            <person name="Stursova M."/>
            <person name="Weitz H."/>
            <person name="Taylor A."/>
            <person name="Grigoriev I.V."/>
            <person name="Nagy L.G."/>
            <person name="Martin F."/>
            <person name="Kauserud H."/>
        </authorList>
    </citation>
    <scope>NUCLEOTIDE SEQUENCE</scope>
    <source>
        <strain evidence="2">CBHHK200</strain>
    </source>
</reference>
<comment type="caution">
    <text evidence="2">The sequence shown here is derived from an EMBL/GenBank/DDBJ whole genome shotgun (WGS) entry which is preliminary data.</text>
</comment>
<dbReference type="GO" id="GO:0006508">
    <property type="term" value="P:proteolysis"/>
    <property type="evidence" value="ECO:0007669"/>
    <property type="project" value="TreeGrafter"/>
</dbReference>
<protein>
    <submittedName>
        <fullName evidence="2">Uncharacterized protein</fullName>
    </submittedName>
</protein>
<dbReference type="GO" id="GO:0004197">
    <property type="term" value="F:cysteine-type endopeptidase activity"/>
    <property type="evidence" value="ECO:0007669"/>
    <property type="project" value="TreeGrafter"/>
</dbReference>
<dbReference type="GO" id="GO:0005737">
    <property type="term" value="C:cytoplasm"/>
    <property type="evidence" value="ECO:0007669"/>
    <property type="project" value="TreeGrafter"/>
</dbReference>
<evidence type="ECO:0000313" key="3">
    <source>
        <dbReference type="Proteomes" id="UP001218188"/>
    </source>
</evidence>
<feature type="non-terminal residue" evidence="2">
    <location>
        <position position="371"/>
    </location>
</feature>
<name>A0AAD6SWX2_9AGAR</name>